<dbReference type="RefSeq" id="WP_075011475.1">
    <property type="nucleotide sequence ID" value="NZ_FOAP01000044.1"/>
</dbReference>
<name>A0A1H8FYR8_STIAU</name>
<organism evidence="2 3">
    <name type="scientific">Stigmatella aurantiaca</name>
    <dbReference type="NCBI Taxonomy" id="41"/>
    <lineage>
        <taxon>Bacteria</taxon>
        <taxon>Pseudomonadati</taxon>
        <taxon>Myxococcota</taxon>
        <taxon>Myxococcia</taxon>
        <taxon>Myxococcales</taxon>
        <taxon>Cystobacterineae</taxon>
        <taxon>Archangiaceae</taxon>
        <taxon>Stigmatella</taxon>
    </lineage>
</organism>
<gene>
    <name evidence="2" type="ORF">SAMN05444354_1442</name>
</gene>
<sequence>MKGDVTMPPEEGAQVPEFLTVDEAAALLRVNRKTLYESIRLEQVPGVVRIGKSLRIRRAALLESSPGKGRDPALGKKP</sequence>
<evidence type="ECO:0000313" key="2">
    <source>
        <dbReference type="EMBL" id="SEN36674.1"/>
    </source>
</evidence>
<dbReference type="AlphaFoldDB" id="A0A1H8FYR8"/>
<reference evidence="3" key="1">
    <citation type="submission" date="2016-10" db="EMBL/GenBank/DDBJ databases">
        <authorList>
            <person name="Varghese N."/>
            <person name="Submissions S."/>
        </authorList>
    </citation>
    <scope>NUCLEOTIDE SEQUENCE [LARGE SCALE GENOMIC DNA]</scope>
    <source>
        <strain evidence="3">DSM 17044</strain>
    </source>
</reference>
<dbReference type="InterPro" id="IPR010093">
    <property type="entry name" value="SinI_DNA-bd"/>
</dbReference>
<dbReference type="EMBL" id="FOAP01000044">
    <property type="protein sequence ID" value="SEN36674.1"/>
    <property type="molecule type" value="Genomic_DNA"/>
</dbReference>
<proteinExistence type="predicted"/>
<keyword evidence="3" id="KW-1185">Reference proteome</keyword>
<dbReference type="Proteomes" id="UP000182719">
    <property type="component" value="Unassembled WGS sequence"/>
</dbReference>
<accession>A0A1H8FYR8</accession>
<dbReference type="NCBIfam" id="TIGR01764">
    <property type="entry name" value="excise"/>
    <property type="match status" value="1"/>
</dbReference>
<dbReference type="Pfam" id="PF12728">
    <property type="entry name" value="HTH_17"/>
    <property type="match status" value="1"/>
</dbReference>
<protein>
    <submittedName>
        <fullName evidence="2">DNA binding domain-containing protein, excisionase family</fullName>
    </submittedName>
</protein>
<dbReference type="OrthoDB" id="5383182at2"/>
<feature type="domain" description="Helix-turn-helix" evidence="1">
    <location>
        <begin position="18"/>
        <end position="63"/>
    </location>
</feature>
<dbReference type="GO" id="GO:0003677">
    <property type="term" value="F:DNA binding"/>
    <property type="evidence" value="ECO:0007669"/>
    <property type="project" value="InterPro"/>
</dbReference>
<evidence type="ECO:0000259" key="1">
    <source>
        <dbReference type="Pfam" id="PF12728"/>
    </source>
</evidence>
<dbReference type="InterPro" id="IPR041657">
    <property type="entry name" value="HTH_17"/>
</dbReference>
<evidence type="ECO:0000313" key="3">
    <source>
        <dbReference type="Proteomes" id="UP000182719"/>
    </source>
</evidence>